<protein>
    <submittedName>
        <fullName evidence="1">Uncharacterized protein</fullName>
    </submittedName>
</protein>
<reference evidence="1 2" key="1">
    <citation type="submission" date="2012-10" db="EMBL/GenBank/DDBJ databases">
        <title>Draft Genome Sequence of Paenibacillus popilliae ATCC 14706T.</title>
        <authorList>
            <person name="Iiyama K."/>
            <person name="Mori K."/>
            <person name="Mon H."/>
            <person name="Chieda Y."/>
            <person name="Lee J.M."/>
            <person name="Kusakabe T."/>
            <person name="Tashiro K."/>
            <person name="Asano S."/>
            <person name="Yasunaga-Aoki C."/>
            <person name="Shimizu S."/>
        </authorList>
    </citation>
    <scope>NUCLEOTIDE SEQUENCE [LARGE SCALE GENOMIC DNA]</scope>
    <source>
        <strain evidence="1 2">ATCC 14706</strain>
    </source>
</reference>
<evidence type="ECO:0000313" key="2">
    <source>
        <dbReference type="Proteomes" id="UP000029453"/>
    </source>
</evidence>
<evidence type="ECO:0000313" key="1">
    <source>
        <dbReference type="EMBL" id="GAC41897.1"/>
    </source>
</evidence>
<accession>M9L966</accession>
<keyword evidence="2" id="KW-1185">Reference proteome</keyword>
<dbReference type="Proteomes" id="UP000029453">
    <property type="component" value="Unassembled WGS sequence"/>
</dbReference>
<proteinExistence type="predicted"/>
<dbReference type="Pfam" id="PF06810">
    <property type="entry name" value="Phage_scaffold"/>
    <property type="match status" value="1"/>
</dbReference>
<comment type="caution">
    <text evidence="1">The sequence shown here is derived from an EMBL/GenBank/DDBJ whole genome shotgun (WGS) entry which is preliminary data.</text>
</comment>
<organism evidence="1 2">
    <name type="scientific">Paenibacillus popilliae ATCC 14706</name>
    <dbReference type="NCBI Taxonomy" id="1212764"/>
    <lineage>
        <taxon>Bacteria</taxon>
        <taxon>Bacillati</taxon>
        <taxon>Bacillota</taxon>
        <taxon>Bacilli</taxon>
        <taxon>Bacillales</taxon>
        <taxon>Paenibacillaceae</taxon>
        <taxon>Paenibacillus</taxon>
    </lineage>
</organism>
<sequence length="211" mass="22269">MIAESIKKLLGEELSKQVEGALKGTGKEGKDVDLVVGNDGSFVPTEKYDAANKGKVSAETALKSAAEALKTVGGSGDPAKIADDVKAAQSKIDELGKAHKAELLKIQRTSAIKTALAGKVHDADDIIKLLDMDKIEVDDSGSLKTNIDDLVKSVKETKPYLFISEKPETTLDVTGAKPAVPGTTQPTQKDPSQMTYTELAAYMASNPGIEI</sequence>
<dbReference type="AlphaFoldDB" id="M9L966"/>
<dbReference type="InterPro" id="IPR009636">
    <property type="entry name" value="SCAF"/>
</dbReference>
<dbReference type="EMBL" id="BALG01000054">
    <property type="protein sequence ID" value="GAC41897.1"/>
    <property type="molecule type" value="Genomic_DNA"/>
</dbReference>
<name>M9L966_PAEPP</name>
<dbReference type="OrthoDB" id="2365850at2"/>
<gene>
    <name evidence="1" type="ORF">PPOP_1254</name>
</gene>
<dbReference type="RefSeq" id="WP_006285271.1">
    <property type="nucleotide sequence ID" value="NZ_BALG01000054.1"/>
</dbReference>